<dbReference type="GO" id="GO:0046872">
    <property type="term" value="F:metal ion binding"/>
    <property type="evidence" value="ECO:0007669"/>
    <property type="project" value="UniProtKB-KW"/>
</dbReference>
<comment type="similarity">
    <text evidence="2">Belongs to the iron/ascorbate-dependent oxidoreductase family.</text>
</comment>
<dbReference type="KEGG" id="ehx:EMIHUDRAFT_452053"/>
<keyword evidence="2" id="KW-0560">Oxidoreductase</keyword>
<dbReference type="EnsemblProtists" id="EOD13182">
    <property type="protein sequence ID" value="EOD13182"/>
    <property type="gene ID" value="EMIHUDRAFT_452053"/>
</dbReference>
<dbReference type="PROSITE" id="PS51471">
    <property type="entry name" value="FE2OG_OXY"/>
    <property type="match status" value="1"/>
</dbReference>
<dbReference type="RefSeq" id="XP_005765611.1">
    <property type="nucleotide sequence ID" value="XM_005765554.1"/>
</dbReference>
<sequence>MSGATHESGCGMKRQTAEGGFTSHHSFMVKYKAGQDLGLDMHTDDSDVTVNVCLGKDFRGAANQMRRTETAVCPDEHSRRHPTRCVRPSSTVILRLSRALLHLGSRRHGADDIASGERNNLIVWNQNARYRASPGYVNRQPYLREAAPPDKRCLSYTHDRDFGDFTAYPPGLEEFRGRGWCPPAFACYDSMAPALKKDEL</sequence>
<evidence type="ECO:0000313" key="5">
    <source>
        <dbReference type="Proteomes" id="UP000013827"/>
    </source>
</evidence>
<reference evidence="4" key="2">
    <citation type="submission" date="2024-10" db="UniProtKB">
        <authorList>
            <consortium name="EnsemblProtists"/>
        </authorList>
    </citation>
    <scope>IDENTIFICATION</scope>
</reference>
<keyword evidence="5" id="KW-1185">Reference proteome</keyword>
<dbReference type="InterPro" id="IPR005123">
    <property type="entry name" value="Oxoglu/Fe-dep_dioxygenase_dom"/>
</dbReference>
<organism evidence="4 5">
    <name type="scientific">Emiliania huxleyi (strain CCMP1516)</name>
    <dbReference type="NCBI Taxonomy" id="280463"/>
    <lineage>
        <taxon>Eukaryota</taxon>
        <taxon>Haptista</taxon>
        <taxon>Haptophyta</taxon>
        <taxon>Prymnesiophyceae</taxon>
        <taxon>Isochrysidales</taxon>
        <taxon>Noelaerhabdaceae</taxon>
        <taxon>Emiliania</taxon>
    </lineage>
</organism>
<name>A0A0D3IPJ7_EMIH1</name>
<proteinExistence type="inferred from homology"/>
<dbReference type="GeneID" id="17259281"/>
<evidence type="ECO:0000256" key="1">
    <source>
        <dbReference type="ARBA" id="ARBA00022896"/>
    </source>
</evidence>
<dbReference type="GO" id="GO:0016491">
    <property type="term" value="F:oxidoreductase activity"/>
    <property type="evidence" value="ECO:0007669"/>
    <property type="project" value="UniProtKB-KW"/>
</dbReference>
<dbReference type="PANTHER" id="PTHR24014:SF4">
    <property type="entry name" value="2-OXOGLUTARATE AND IRON-DEPENDENT OXYGENASE DOMAIN-CONTAINING PROTEIN 2"/>
    <property type="match status" value="1"/>
</dbReference>
<evidence type="ECO:0000313" key="4">
    <source>
        <dbReference type="EnsemblProtists" id="EOD13182"/>
    </source>
</evidence>
<evidence type="ECO:0000259" key="3">
    <source>
        <dbReference type="PROSITE" id="PS51471"/>
    </source>
</evidence>
<dbReference type="PANTHER" id="PTHR24014">
    <property type="entry name" value="2-OXOGLUTARATE AND IRON-DEPENDENT OXYGENASE DOMAIN-CONTAINING PROTEIN 2"/>
    <property type="match status" value="1"/>
</dbReference>
<dbReference type="Proteomes" id="UP000013827">
    <property type="component" value="Unassembled WGS sequence"/>
</dbReference>
<accession>A0A0D3IPJ7</accession>
<dbReference type="AlphaFoldDB" id="A0A0D3IPJ7"/>
<keyword evidence="2" id="KW-0479">Metal-binding</keyword>
<reference evidence="5" key="1">
    <citation type="journal article" date="2013" name="Nature">
        <title>Pan genome of the phytoplankton Emiliania underpins its global distribution.</title>
        <authorList>
            <person name="Read B.A."/>
            <person name="Kegel J."/>
            <person name="Klute M.J."/>
            <person name="Kuo A."/>
            <person name="Lefebvre S.C."/>
            <person name="Maumus F."/>
            <person name="Mayer C."/>
            <person name="Miller J."/>
            <person name="Monier A."/>
            <person name="Salamov A."/>
            <person name="Young J."/>
            <person name="Aguilar M."/>
            <person name="Claverie J.M."/>
            <person name="Frickenhaus S."/>
            <person name="Gonzalez K."/>
            <person name="Herman E.K."/>
            <person name="Lin Y.C."/>
            <person name="Napier J."/>
            <person name="Ogata H."/>
            <person name="Sarno A.F."/>
            <person name="Shmutz J."/>
            <person name="Schroeder D."/>
            <person name="de Vargas C."/>
            <person name="Verret F."/>
            <person name="von Dassow P."/>
            <person name="Valentin K."/>
            <person name="Van de Peer Y."/>
            <person name="Wheeler G."/>
            <person name="Dacks J.B."/>
            <person name="Delwiche C.F."/>
            <person name="Dyhrman S.T."/>
            <person name="Glockner G."/>
            <person name="John U."/>
            <person name="Richards T."/>
            <person name="Worden A.Z."/>
            <person name="Zhang X."/>
            <person name="Grigoriev I.V."/>
            <person name="Allen A.E."/>
            <person name="Bidle K."/>
            <person name="Borodovsky M."/>
            <person name="Bowler C."/>
            <person name="Brownlee C."/>
            <person name="Cock J.M."/>
            <person name="Elias M."/>
            <person name="Gladyshev V.N."/>
            <person name="Groth M."/>
            <person name="Guda C."/>
            <person name="Hadaegh A."/>
            <person name="Iglesias-Rodriguez M.D."/>
            <person name="Jenkins J."/>
            <person name="Jones B.M."/>
            <person name="Lawson T."/>
            <person name="Leese F."/>
            <person name="Lindquist E."/>
            <person name="Lobanov A."/>
            <person name="Lomsadze A."/>
            <person name="Malik S.B."/>
            <person name="Marsh M.E."/>
            <person name="Mackinder L."/>
            <person name="Mock T."/>
            <person name="Mueller-Roeber B."/>
            <person name="Pagarete A."/>
            <person name="Parker M."/>
            <person name="Probert I."/>
            <person name="Quesneville H."/>
            <person name="Raines C."/>
            <person name="Rensing S.A."/>
            <person name="Riano-Pachon D.M."/>
            <person name="Richier S."/>
            <person name="Rokitta S."/>
            <person name="Shiraiwa Y."/>
            <person name="Soanes D.M."/>
            <person name="van der Giezen M."/>
            <person name="Wahlund T.M."/>
            <person name="Williams B."/>
            <person name="Wilson W."/>
            <person name="Wolfe G."/>
            <person name="Wurch L.L."/>
        </authorList>
    </citation>
    <scope>NUCLEOTIDE SEQUENCE</scope>
</reference>
<keyword evidence="2" id="KW-0408">Iron</keyword>
<dbReference type="eggNOG" id="KOG1971">
    <property type="taxonomic scope" value="Eukaryota"/>
</dbReference>
<keyword evidence="1" id="KW-0847">Vitamin C</keyword>
<dbReference type="GO" id="GO:0031418">
    <property type="term" value="F:L-ascorbic acid binding"/>
    <property type="evidence" value="ECO:0007669"/>
    <property type="project" value="UniProtKB-KW"/>
</dbReference>
<dbReference type="HOGENOM" id="CLU_1368472_0_0_1"/>
<protein>
    <recommendedName>
        <fullName evidence="3">Fe2OG dioxygenase domain-containing protein</fullName>
    </recommendedName>
</protein>
<evidence type="ECO:0000256" key="2">
    <source>
        <dbReference type="RuleBase" id="RU003682"/>
    </source>
</evidence>
<feature type="domain" description="Fe2OG dioxygenase" evidence="3">
    <location>
        <begin position="22"/>
        <end position="127"/>
    </location>
</feature>
<dbReference type="PaxDb" id="2903-EOD13182"/>